<dbReference type="Proteomes" id="UP001374579">
    <property type="component" value="Unassembled WGS sequence"/>
</dbReference>
<evidence type="ECO:0000256" key="4">
    <source>
        <dbReference type="ARBA" id="ARBA00022927"/>
    </source>
</evidence>
<dbReference type="GO" id="GO:0015031">
    <property type="term" value="P:protein transport"/>
    <property type="evidence" value="ECO:0007669"/>
    <property type="project" value="UniProtKB-KW"/>
</dbReference>
<dbReference type="GO" id="GO:0000139">
    <property type="term" value="C:Golgi membrane"/>
    <property type="evidence" value="ECO:0007669"/>
    <property type="project" value="UniProtKB-SubCell"/>
</dbReference>
<name>A0AAN9B2Y5_9CAEN</name>
<reference evidence="11 12" key="1">
    <citation type="submission" date="2024-02" db="EMBL/GenBank/DDBJ databases">
        <title>Chromosome-scale genome assembly of the rough periwinkle Littorina saxatilis.</title>
        <authorList>
            <person name="De Jode A."/>
            <person name="Faria R."/>
            <person name="Formenti G."/>
            <person name="Sims Y."/>
            <person name="Smith T.P."/>
            <person name="Tracey A."/>
            <person name="Wood J.M.D."/>
            <person name="Zagrodzka Z.B."/>
            <person name="Johannesson K."/>
            <person name="Butlin R.K."/>
            <person name="Leder E.H."/>
        </authorList>
    </citation>
    <scope>NUCLEOTIDE SEQUENCE [LARGE SCALE GENOMIC DNA]</scope>
    <source>
        <strain evidence="11">Snail1</strain>
        <tissue evidence="11">Muscle</tissue>
    </source>
</reference>
<comment type="caution">
    <text evidence="11">The sequence shown here is derived from an EMBL/GenBank/DDBJ whole genome shotgun (WGS) entry which is preliminary data.</text>
</comment>
<evidence type="ECO:0000256" key="8">
    <source>
        <dbReference type="ARBA" id="ARBA00046280"/>
    </source>
</evidence>
<evidence type="ECO:0000256" key="6">
    <source>
        <dbReference type="ARBA" id="ARBA00023034"/>
    </source>
</evidence>
<protein>
    <recommendedName>
        <fullName evidence="13">BET1-like protein</fullName>
    </recommendedName>
</protein>
<keyword evidence="6" id="KW-0333">Golgi apparatus</keyword>
<comment type="subcellular location">
    <subcellularLocation>
        <location evidence="8">Endomembrane system</location>
        <topology evidence="8">Single-pass type IV membrane protein</topology>
    </subcellularLocation>
    <subcellularLocation>
        <location evidence="1">Golgi apparatus membrane</location>
    </subcellularLocation>
</comment>
<evidence type="ECO:0000313" key="12">
    <source>
        <dbReference type="Proteomes" id="UP001374579"/>
    </source>
</evidence>
<evidence type="ECO:0000313" key="11">
    <source>
        <dbReference type="EMBL" id="KAK7098168.1"/>
    </source>
</evidence>
<keyword evidence="4" id="KW-0653">Protein transport</keyword>
<keyword evidence="2" id="KW-0813">Transport</keyword>
<evidence type="ECO:0000256" key="5">
    <source>
        <dbReference type="ARBA" id="ARBA00022989"/>
    </source>
</evidence>
<dbReference type="PANTHER" id="PTHR12791">
    <property type="entry name" value="GOLGI SNARE BET1-RELATED"/>
    <property type="match status" value="1"/>
</dbReference>
<dbReference type="CDD" id="cd15853">
    <property type="entry name" value="SNARE_Bet1"/>
    <property type="match status" value="1"/>
</dbReference>
<evidence type="ECO:0000256" key="3">
    <source>
        <dbReference type="ARBA" id="ARBA00022692"/>
    </source>
</evidence>
<dbReference type="EMBL" id="JBAMIC010000012">
    <property type="protein sequence ID" value="KAK7098168.1"/>
    <property type="molecule type" value="Genomic_DNA"/>
</dbReference>
<evidence type="ECO:0000256" key="1">
    <source>
        <dbReference type="ARBA" id="ARBA00004394"/>
    </source>
</evidence>
<feature type="region of interest" description="Disordered" evidence="9">
    <location>
        <begin position="1"/>
        <end position="20"/>
    </location>
</feature>
<feature type="transmembrane region" description="Helical" evidence="10">
    <location>
        <begin position="87"/>
        <end position="106"/>
    </location>
</feature>
<dbReference type="SUPFAM" id="SSF58038">
    <property type="entry name" value="SNARE fusion complex"/>
    <property type="match status" value="1"/>
</dbReference>
<keyword evidence="3 10" id="KW-0812">Transmembrane</keyword>
<evidence type="ECO:0000256" key="2">
    <source>
        <dbReference type="ARBA" id="ARBA00022448"/>
    </source>
</evidence>
<proteinExistence type="predicted"/>
<sequence length="112" mass="12344">MADWKKPRNGVSTEEMLDGENQQRVDGLANKVSRLRGIALELETDSKDSVRYADGMGSDFGSAEGLLTGTMNRLSNMVNSGGNNRRLMCYIIAALVTLFIIFYYIVSRVTAS</sequence>
<keyword evidence="5 10" id="KW-1133">Transmembrane helix</keyword>
<evidence type="ECO:0000256" key="9">
    <source>
        <dbReference type="SAM" id="MobiDB-lite"/>
    </source>
</evidence>
<dbReference type="AlphaFoldDB" id="A0AAN9B2Y5"/>
<keyword evidence="12" id="KW-1185">Reference proteome</keyword>
<dbReference type="InterPro" id="IPR039899">
    <property type="entry name" value="BET1_SNARE"/>
</dbReference>
<evidence type="ECO:0008006" key="13">
    <source>
        <dbReference type="Google" id="ProtNLM"/>
    </source>
</evidence>
<evidence type="ECO:0000256" key="10">
    <source>
        <dbReference type="SAM" id="Phobius"/>
    </source>
</evidence>
<keyword evidence="7 10" id="KW-0472">Membrane</keyword>
<organism evidence="11 12">
    <name type="scientific">Littorina saxatilis</name>
    <dbReference type="NCBI Taxonomy" id="31220"/>
    <lineage>
        <taxon>Eukaryota</taxon>
        <taxon>Metazoa</taxon>
        <taxon>Spiralia</taxon>
        <taxon>Lophotrochozoa</taxon>
        <taxon>Mollusca</taxon>
        <taxon>Gastropoda</taxon>
        <taxon>Caenogastropoda</taxon>
        <taxon>Littorinimorpha</taxon>
        <taxon>Littorinoidea</taxon>
        <taxon>Littorinidae</taxon>
        <taxon>Littorina</taxon>
    </lineage>
</organism>
<gene>
    <name evidence="11" type="ORF">V1264_002523</name>
</gene>
<evidence type="ECO:0000256" key="7">
    <source>
        <dbReference type="ARBA" id="ARBA00023136"/>
    </source>
</evidence>
<accession>A0AAN9B2Y5</accession>